<evidence type="ECO:0000256" key="1">
    <source>
        <dbReference type="SAM" id="Phobius"/>
    </source>
</evidence>
<keyword evidence="1" id="KW-0472">Membrane</keyword>
<evidence type="ECO:0000313" key="3">
    <source>
        <dbReference type="Proteomes" id="UP000186292"/>
    </source>
</evidence>
<dbReference type="AlphaFoldDB" id="A0A1N7IU11"/>
<keyword evidence="3" id="KW-1185">Reference proteome</keyword>
<dbReference type="EMBL" id="FTOF01000002">
    <property type="protein sequence ID" value="SIS40507.1"/>
    <property type="molecule type" value="Genomic_DNA"/>
</dbReference>
<feature type="transmembrane region" description="Helical" evidence="1">
    <location>
        <begin position="24"/>
        <end position="43"/>
    </location>
</feature>
<evidence type="ECO:0000313" key="2">
    <source>
        <dbReference type="EMBL" id="SIS40507.1"/>
    </source>
</evidence>
<keyword evidence="1" id="KW-0812">Transmembrane</keyword>
<name>A0A1N7IU11_9CORY</name>
<protein>
    <submittedName>
        <fullName evidence="2">Uncharacterized protein</fullName>
    </submittedName>
</protein>
<reference evidence="3" key="1">
    <citation type="submission" date="2017-01" db="EMBL/GenBank/DDBJ databases">
        <authorList>
            <person name="Varghese N."/>
            <person name="Submissions S."/>
        </authorList>
    </citation>
    <scope>NUCLEOTIDE SEQUENCE [LARGE SCALE GENOMIC DNA]</scope>
    <source>
        <strain evidence="3">DSM 44531</strain>
    </source>
</reference>
<accession>A0A1N7IU11</accession>
<feature type="transmembrane region" description="Helical" evidence="1">
    <location>
        <begin position="55"/>
        <end position="77"/>
    </location>
</feature>
<gene>
    <name evidence="2" type="ORF">SAMN05444817_10251</name>
</gene>
<dbReference type="RefSeq" id="WP_076598404.1">
    <property type="nucleotide sequence ID" value="NZ_CP046976.1"/>
</dbReference>
<organism evidence="2 3">
    <name type="scientific">Corynebacterium appendicis CIP 107643</name>
    <dbReference type="NCBI Taxonomy" id="1161099"/>
    <lineage>
        <taxon>Bacteria</taxon>
        <taxon>Bacillati</taxon>
        <taxon>Actinomycetota</taxon>
        <taxon>Actinomycetes</taxon>
        <taxon>Mycobacteriales</taxon>
        <taxon>Corynebacteriaceae</taxon>
        <taxon>Corynebacterium</taxon>
    </lineage>
</organism>
<dbReference type="STRING" id="1161099.SAMN05444817_10251"/>
<proteinExistence type="predicted"/>
<dbReference type="Proteomes" id="UP000186292">
    <property type="component" value="Unassembled WGS sequence"/>
</dbReference>
<keyword evidence="1" id="KW-1133">Transmembrane helix</keyword>
<sequence length="80" mass="8604">MISLFILVVILACGTYVAFRPKTSRVLGLVDAAFSALIVVLVARAMSWNDGLPVFVWWLLAAWAAALVGIQTSRLLAKTG</sequence>